<comment type="caution">
    <text evidence="3">The sequence shown here is derived from an EMBL/GenBank/DDBJ whole genome shotgun (WGS) entry which is preliminary data.</text>
</comment>
<accession>A0A0M2HED7</accession>
<dbReference type="EMBL" id="JYJA01000034">
    <property type="protein sequence ID" value="KJL42568.1"/>
    <property type="molecule type" value="Genomic_DNA"/>
</dbReference>
<evidence type="ECO:0000256" key="1">
    <source>
        <dbReference type="SAM" id="MobiDB-lite"/>
    </source>
</evidence>
<gene>
    <name evidence="3" type="ORF">RS82_02125</name>
</gene>
<dbReference type="SMART" id="SM00530">
    <property type="entry name" value="HTH_XRE"/>
    <property type="match status" value="1"/>
</dbReference>
<dbReference type="PANTHER" id="PTHR35010:SF2">
    <property type="entry name" value="BLL4672 PROTEIN"/>
    <property type="match status" value="1"/>
</dbReference>
<dbReference type="Proteomes" id="UP000034098">
    <property type="component" value="Unassembled WGS sequence"/>
</dbReference>
<dbReference type="Pfam" id="PF13560">
    <property type="entry name" value="HTH_31"/>
    <property type="match status" value="1"/>
</dbReference>
<name>A0A0M2HED7_MICTR</name>
<dbReference type="CDD" id="cd00093">
    <property type="entry name" value="HTH_XRE"/>
    <property type="match status" value="1"/>
</dbReference>
<dbReference type="Pfam" id="PF17765">
    <property type="entry name" value="MLTR_LBD"/>
    <property type="match status" value="1"/>
</dbReference>
<dbReference type="PROSITE" id="PS50943">
    <property type="entry name" value="HTH_CROC1"/>
    <property type="match status" value="1"/>
</dbReference>
<dbReference type="Gene3D" id="3.30.450.180">
    <property type="match status" value="1"/>
</dbReference>
<keyword evidence="4" id="KW-1185">Reference proteome</keyword>
<proteinExistence type="predicted"/>
<dbReference type="InterPro" id="IPR001387">
    <property type="entry name" value="Cro/C1-type_HTH"/>
</dbReference>
<evidence type="ECO:0000313" key="4">
    <source>
        <dbReference type="Proteomes" id="UP000034098"/>
    </source>
</evidence>
<dbReference type="GO" id="GO:0003677">
    <property type="term" value="F:DNA binding"/>
    <property type="evidence" value="ECO:0007669"/>
    <property type="project" value="InterPro"/>
</dbReference>
<dbReference type="AlphaFoldDB" id="A0A0M2HED7"/>
<feature type="region of interest" description="Disordered" evidence="1">
    <location>
        <begin position="314"/>
        <end position="347"/>
    </location>
</feature>
<reference evidence="3 4" key="1">
    <citation type="submission" date="2015-02" db="EMBL/GenBank/DDBJ databases">
        <title>Draft genome sequences of ten Microbacterium spp. with emphasis on heavy metal contaminated environments.</title>
        <authorList>
            <person name="Corretto E."/>
        </authorList>
    </citation>
    <scope>NUCLEOTIDE SEQUENCE [LARGE SCALE GENOMIC DNA]</scope>
    <source>
        <strain evidence="3 4">DSM 8608</strain>
    </source>
</reference>
<dbReference type="SUPFAM" id="SSF47413">
    <property type="entry name" value="lambda repressor-like DNA-binding domains"/>
    <property type="match status" value="1"/>
</dbReference>
<dbReference type="InterPro" id="IPR010982">
    <property type="entry name" value="Lambda_DNA-bd_dom_sf"/>
</dbReference>
<sequence length="347" mass="37519">MIGSDRPTTLKGAMTETPSATRDRSSLNAMDNRAEVREFLMTRRARVTPDAVGLTVGPNRRVAGLRRSEVASLAGVSVEYYSKLERGAVAGASASVLDAVSRALQLDDTERAHLLDLARAADGIPTSGRPRRRASKPTAARHSLQWALASITDAVAFVRDQHHDLLAFNDLGRAFYSPVIGDGGRTPNLARFQFLDPAARDFYPDWDKFAEMCVAVMRAEAGRDPHDKGLQDLVGELSLRSDTFRTLWAAHNVRTHGAGTKRFQHPMVGELILAYEELAITAEPGNVLLIYTAEPGSPSAERLRLLASWDADNSRIASETDTASPAEGGSPAVRGGRAPAGRPGRKE</sequence>
<organism evidence="3 4">
    <name type="scientific">Microbacterium trichothecenolyticum</name>
    <name type="common">Aureobacterium trichothecenolyticum</name>
    <dbReference type="NCBI Taxonomy" id="69370"/>
    <lineage>
        <taxon>Bacteria</taxon>
        <taxon>Bacillati</taxon>
        <taxon>Actinomycetota</taxon>
        <taxon>Actinomycetes</taxon>
        <taxon>Micrococcales</taxon>
        <taxon>Microbacteriaceae</taxon>
        <taxon>Microbacterium</taxon>
    </lineage>
</organism>
<feature type="compositionally biased region" description="Low complexity" evidence="1">
    <location>
        <begin position="328"/>
        <end position="347"/>
    </location>
</feature>
<feature type="region of interest" description="Disordered" evidence="1">
    <location>
        <begin position="1"/>
        <end position="25"/>
    </location>
</feature>
<dbReference type="PATRIC" id="fig|69370.6.peg.2157"/>
<dbReference type="Gene3D" id="1.10.260.40">
    <property type="entry name" value="lambda repressor-like DNA-binding domains"/>
    <property type="match status" value="1"/>
</dbReference>
<feature type="domain" description="HTH cro/C1-type" evidence="2">
    <location>
        <begin position="60"/>
        <end position="111"/>
    </location>
</feature>
<protein>
    <submittedName>
        <fullName evidence="3">Helix-turn-helix protein</fullName>
    </submittedName>
</protein>
<dbReference type="PANTHER" id="PTHR35010">
    <property type="entry name" value="BLL4672 PROTEIN-RELATED"/>
    <property type="match status" value="1"/>
</dbReference>
<dbReference type="InterPro" id="IPR041413">
    <property type="entry name" value="MLTR_LBD"/>
</dbReference>
<evidence type="ECO:0000259" key="2">
    <source>
        <dbReference type="PROSITE" id="PS50943"/>
    </source>
</evidence>
<evidence type="ECO:0000313" key="3">
    <source>
        <dbReference type="EMBL" id="KJL42568.1"/>
    </source>
</evidence>